<keyword evidence="1 3" id="KW-0732">Signal</keyword>
<sequence>MSKVSLATTLLSALTLTACSDDPPATDGTGITTADATMPLPSTSGPTTGDPTTGVPTTGDPGTVGGSETTGETSTSTSGPELTSTGLTSSTSTTSADTDGEPMNACKVAEDAEDAPPPCEEKAPANAFAPAVQWTWTAPPPVDPAALASGSFATPLVGNFTDDNGDGAIDLCDTPDVLVTAISTFELNGMATILAGGYIHMLAGDTGIEELKFPTLIDAFVYPAFGDIDGDALPDVVTADRDGHLMAFAHDGTVEWTSPVVGGYRTTFASTQCTAIAIYDLDADGAPEILFGWEVYDNSGNLLFGDPTNAAEWNNQYWCVTPTAADLDGDGMLEVVMGHEAYRADGTLYYKLPNFKPAHPQIANLDADPEPEVFLTNADGITVLEHTGAIKYGPLRPTDPTPSPNCWGKPAVVHDFDGDDIADIAAATCTDYTVYTVGAQTVTPKWSNNVQDLSGLATATAFDFLGDGVAEAIYADETQIYVFDGETGLTNLTAPRQSGTLIEYPIVADIDNDGSAEILYVSNYTPGSSGPTLTALRDAEERWIPARRIWNQYSYHVTNVREDGTVPQQMKNNWQLLNTFRTNSQVENGGLCDPIPG</sequence>
<comment type="caution">
    <text evidence="4">The sequence shown here is derived from an EMBL/GenBank/DDBJ whole genome shotgun (WGS) entry which is preliminary data.</text>
</comment>
<evidence type="ECO:0000256" key="2">
    <source>
        <dbReference type="SAM" id="MobiDB-lite"/>
    </source>
</evidence>
<evidence type="ECO:0000256" key="3">
    <source>
        <dbReference type="SAM" id="SignalP"/>
    </source>
</evidence>
<gene>
    <name evidence="4" type="ORF">POL58_08165</name>
</gene>
<name>A0ABT5B0U2_9BACT</name>
<dbReference type="Gene3D" id="2.130.10.130">
    <property type="entry name" value="Integrin alpha, N-terminal"/>
    <property type="match status" value="1"/>
</dbReference>
<dbReference type="SUPFAM" id="SSF69318">
    <property type="entry name" value="Integrin alpha N-terminal domain"/>
    <property type="match status" value="1"/>
</dbReference>
<feature type="chain" id="PRO_5046508515" evidence="3">
    <location>
        <begin position="21"/>
        <end position="597"/>
    </location>
</feature>
<evidence type="ECO:0000313" key="4">
    <source>
        <dbReference type="EMBL" id="MDC0667707.1"/>
    </source>
</evidence>
<dbReference type="EMBL" id="JAQNDN010000002">
    <property type="protein sequence ID" value="MDC0667707.1"/>
    <property type="molecule type" value="Genomic_DNA"/>
</dbReference>
<dbReference type="RefSeq" id="WP_271995992.1">
    <property type="nucleotide sequence ID" value="NZ_JAQNDN010000002.1"/>
</dbReference>
<dbReference type="PANTHER" id="PTHR45460:SF2">
    <property type="entry name" value="ALPHA 1,3 GLUCANASE, GH71 FAMILY (EUROFUNG)"/>
    <property type="match status" value="1"/>
</dbReference>
<keyword evidence="5" id="KW-1185">Reference proteome</keyword>
<accession>A0ABT5B0U2</accession>
<dbReference type="Proteomes" id="UP001217838">
    <property type="component" value="Unassembled WGS sequence"/>
</dbReference>
<dbReference type="InterPro" id="IPR013517">
    <property type="entry name" value="FG-GAP"/>
</dbReference>
<protein>
    <submittedName>
        <fullName evidence="4">VCBS repeat-containing protein</fullName>
    </submittedName>
</protein>
<dbReference type="InterPro" id="IPR028994">
    <property type="entry name" value="Integrin_alpha_N"/>
</dbReference>
<dbReference type="PANTHER" id="PTHR45460">
    <property type="entry name" value="SIMILAR TO CYSTEINE PROTEINASE"/>
    <property type="match status" value="1"/>
</dbReference>
<proteinExistence type="predicted"/>
<feature type="region of interest" description="Disordered" evidence="2">
    <location>
        <begin position="18"/>
        <end position="102"/>
    </location>
</feature>
<evidence type="ECO:0000313" key="5">
    <source>
        <dbReference type="Proteomes" id="UP001217838"/>
    </source>
</evidence>
<reference evidence="4 5" key="1">
    <citation type="submission" date="2022-11" db="EMBL/GenBank/DDBJ databases">
        <title>Minimal conservation of predation-associated metabolite biosynthetic gene clusters underscores biosynthetic potential of Myxococcota including descriptions for ten novel species: Archangium lansinium sp. nov., Myxococcus landrumus sp. nov., Nannocystis bai.</title>
        <authorList>
            <person name="Ahearne A."/>
            <person name="Stevens C."/>
            <person name="Dowd S."/>
        </authorList>
    </citation>
    <scope>NUCLEOTIDE SEQUENCE [LARGE SCALE GENOMIC DNA]</scope>
    <source>
        <strain evidence="4 5">NCELM</strain>
    </source>
</reference>
<evidence type="ECO:0000256" key="1">
    <source>
        <dbReference type="ARBA" id="ARBA00022729"/>
    </source>
</evidence>
<organism evidence="4 5">
    <name type="scientific">Nannocystis radixulma</name>
    <dbReference type="NCBI Taxonomy" id="2995305"/>
    <lineage>
        <taxon>Bacteria</taxon>
        <taxon>Pseudomonadati</taxon>
        <taxon>Myxococcota</taxon>
        <taxon>Polyangia</taxon>
        <taxon>Nannocystales</taxon>
        <taxon>Nannocystaceae</taxon>
        <taxon>Nannocystis</taxon>
    </lineage>
</organism>
<dbReference type="PROSITE" id="PS51257">
    <property type="entry name" value="PROKAR_LIPOPROTEIN"/>
    <property type="match status" value="1"/>
</dbReference>
<feature type="compositionally biased region" description="Low complexity" evidence="2">
    <location>
        <begin position="18"/>
        <end position="95"/>
    </location>
</feature>
<feature type="signal peptide" evidence="3">
    <location>
        <begin position="1"/>
        <end position="20"/>
    </location>
</feature>
<dbReference type="Pfam" id="PF13517">
    <property type="entry name" value="FG-GAP_3"/>
    <property type="match status" value="1"/>
</dbReference>